<dbReference type="OMA" id="VVRNNMV"/>
<dbReference type="EMBL" id="KN817518">
    <property type="protein sequence ID" value="KJA29657.1"/>
    <property type="molecule type" value="Genomic_DNA"/>
</dbReference>
<protein>
    <submittedName>
        <fullName evidence="2">Uncharacterized protein</fullName>
    </submittedName>
</protein>
<dbReference type="NCBIfam" id="TIGR03804">
    <property type="entry name" value="para_beta_helix"/>
    <property type="match status" value="1"/>
</dbReference>
<name>A0A0D2LNM4_HYPSF</name>
<dbReference type="SMART" id="SM00710">
    <property type="entry name" value="PbH1"/>
    <property type="match status" value="5"/>
</dbReference>
<dbReference type="OrthoDB" id="2587928at2759"/>
<accession>A0A0D2LNM4</accession>
<dbReference type="InterPro" id="IPR011050">
    <property type="entry name" value="Pectin_lyase_fold/virulence"/>
</dbReference>
<evidence type="ECO:0000313" key="3">
    <source>
        <dbReference type="Proteomes" id="UP000054270"/>
    </source>
</evidence>
<organism evidence="2 3">
    <name type="scientific">Hypholoma sublateritium (strain FD-334 SS-4)</name>
    <dbReference type="NCBI Taxonomy" id="945553"/>
    <lineage>
        <taxon>Eukaryota</taxon>
        <taxon>Fungi</taxon>
        <taxon>Dikarya</taxon>
        <taxon>Basidiomycota</taxon>
        <taxon>Agaricomycotina</taxon>
        <taxon>Agaricomycetes</taxon>
        <taxon>Agaricomycetidae</taxon>
        <taxon>Agaricales</taxon>
        <taxon>Agaricineae</taxon>
        <taxon>Strophariaceae</taxon>
        <taxon>Hypholoma</taxon>
    </lineage>
</organism>
<dbReference type="InterPro" id="IPR012334">
    <property type="entry name" value="Pectin_lyas_fold"/>
</dbReference>
<dbReference type="Gene3D" id="2.160.20.10">
    <property type="entry name" value="Single-stranded right-handed beta-helix, Pectin lyase-like"/>
    <property type="match status" value="1"/>
</dbReference>
<dbReference type="STRING" id="945553.A0A0D2LNM4"/>
<keyword evidence="1" id="KW-0472">Membrane</keyword>
<gene>
    <name evidence="2" type="ORF">HYPSUDRAFT_81307</name>
</gene>
<dbReference type="InterPro" id="IPR022441">
    <property type="entry name" value="Para_beta_helix_rpt-2"/>
</dbReference>
<feature type="transmembrane region" description="Helical" evidence="1">
    <location>
        <begin position="437"/>
        <end position="456"/>
    </location>
</feature>
<evidence type="ECO:0000313" key="2">
    <source>
        <dbReference type="EMBL" id="KJA29657.1"/>
    </source>
</evidence>
<keyword evidence="1" id="KW-1133">Transmembrane helix</keyword>
<dbReference type="SUPFAM" id="SSF51126">
    <property type="entry name" value="Pectin lyase-like"/>
    <property type="match status" value="1"/>
</dbReference>
<sequence length="482" mass="51044">MEHYLRSRTTHDGGLSRRYHDLAPRANTTNCEPADPANTVTDRLNTLLKNGGSGYILQLCPGQNYLIQAPIAFASSNQEISTLGYPTTDKRAILTVNGPVSNGQGHTTAVDGSCATCSGVRLRNIQIDGARGIAPPTNGGGNIEMGGNNVGQLIEYVRSYDPRGWTCLHIAEGSLDCNGVIVQNNDIGPCGSDAFQEWADGISVSCRNATVRNNMVEGATDGGIVVFGSPGSQIYNNTIWILNQTLLGGINLVDYDPWSGDFTGTVVHNNAILGGFATDNENSTESKGSNFENAVIKIGIAIGPRTWFGDKYGSNVVKNGAVMNNNFTGAFSYGMAVTSATNFTVEGNLMIGNTSFIGARGVNCSASDTVPDPAPFIVELDTTKSSTLQTQFQSINDGDSLTCVLPPNGGDFWPYGLNPSNSTAAALAASAGKRTTGIAVGVVLGVLGCAVASWFFRKWYISHTESKQLYNSSKKAEYVQRL</sequence>
<keyword evidence="1" id="KW-0812">Transmembrane</keyword>
<dbReference type="InterPro" id="IPR006626">
    <property type="entry name" value="PbH1"/>
</dbReference>
<dbReference type="Proteomes" id="UP000054270">
    <property type="component" value="Unassembled WGS sequence"/>
</dbReference>
<keyword evidence="3" id="KW-1185">Reference proteome</keyword>
<reference evidence="3" key="1">
    <citation type="submission" date="2014-04" db="EMBL/GenBank/DDBJ databases">
        <title>Evolutionary Origins and Diversification of the Mycorrhizal Mutualists.</title>
        <authorList>
            <consortium name="DOE Joint Genome Institute"/>
            <consortium name="Mycorrhizal Genomics Consortium"/>
            <person name="Kohler A."/>
            <person name="Kuo A."/>
            <person name="Nagy L.G."/>
            <person name="Floudas D."/>
            <person name="Copeland A."/>
            <person name="Barry K.W."/>
            <person name="Cichocki N."/>
            <person name="Veneault-Fourrey C."/>
            <person name="LaButti K."/>
            <person name="Lindquist E.A."/>
            <person name="Lipzen A."/>
            <person name="Lundell T."/>
            <person name="Morin E."/>
            <person name="Murat C."/>
            <person name="Riley R."/>
            <person name="Ohm R."/>
            <person name="Sun H."/>
            <person name="Tunlid A."/>
            <person name="Henrissat B."/>
            <person name="Grigoriev I.V."/>
            <person name="Hibbett D.S."/>
            <person name="Martin F."/>
        </authorList>
    </citation>
    <scope>NUCLEOTIDE SEQUENCE [LARGE SCALE GENOMIC DNA]</scope>
    <source>
        <strain evidence="3">FD-334 SS-4</strain>
    </source>
</reference>
<proteinExistence type="predicted"/>
<evidence type="ECO:0000256" key="1">
    <source>
        <dbReference type="SAM" id="Phobius"/>
    </source>
</evidence>
<dbReference type="AlphaFoldDB" id="A0A0D2LNM4"/>